<comment type="caution">
    <text evidence="2">The sequence shown here is derived from an EMBL/GenBank/DDBJ whole genome shotgun (WGS) entry which is preliminary data.</text>
</comment>
<dbReference type="RefSeq" id="WP_194503430.1">
    <property type="nucleotide sequence ID" value="NZ_JADIVZ010000004.1"/>
</dbReference>
<dbReference type="Proteomes" id="UP000656804">
    <property type="component" value="Unassembled WGS sequence"/>
</dbReference>
<reference evidence="2" key="1">
    <citation type="submission" date="2020-11" db="EMBL/GenBank/DDBJ databases">
        <title>Nocardioides sp. CBS4Y-1, whole genome shotgun sequence.</title>
        <authorList>
            <person name="Tuo L."/>
        </authorList>
    </citation>
    <scope>NUCLEOTIDE SEQUENCE</scope>
    <source>
        <strain evidence="2">CBS4Y-1</strain>
    </source>
</reference>
<dbReference type="AlphaFoldDB" id="A0A930Y7N6"/>
<protein>
    <submittedName>
        <fullName evidence="2">Uncharacterized protein</fullName>
    </submittedName>
</protein>
<feature type="compositionally biased region" description="Basic and acidic residues" evidence="1">
    <location>
        <begin position="152"/>
        <end position="175"/>
    </location>
</feature>
<accession>A0A930Y7N6</accession>
<evidence type="ECO:0000313" key="2">
    <source>
        <dbReference type="EMBL" id="MBF4162186.1"/>
    </source>
</evidence>
<organism evidence="2 3">
    <name type="scientific">Nocardioides acrostichi</name>
    <dbReference type="NCBI Taxonomy" id="2784339"/>
    <lineage>
        <taxon>Bacteria</taxon>
        <taxon>Bacillati</taxon>
        <taxon>Actinomycetota</taxon>
        <taxon>Actinomycetes</taxon>
        <taxon>Propionibacteriales</taxon>
        <taxon>Nocardioidaceae</taxon>
        <taxon>Nocardioides</taxon>
    </lineage>
</organism>
<dbReference type="EMBL" id="JADIVZ010000004">
    <property type="protein sequence ID" value="MBF4162186.1"/>
    <property type="molecule type" value="Genomic_DNA"/>
</dbReference>
<name>A0A930Y7N6_9ACTN</name>
<evidence type="ECO:0000313" key="3">
    <source>
        <dbReference type="Proteomes" id="UP000656804"/>
    </source>
</evidence>
<keyword evidence="3" id="KW-1185">Reference proteome</keyword>
<feature type="region of interest" description="Disordered" evidence="1">
    <location>
        <begin position="145"/>
        <end position="175"/>
    </location>
</feature>
<gene>
    <name evidence="2" type="ORF">ISG29_10820</name>
</gene>
<proteinExistence type="predicted"/>
<sequence length="175" mass="19003">MSLPTTALLASLGAALLVMLALAAVAGRLSRRLRAEAAARDAVTRALTERIDALESRLRAIGAETSTANATRQEGFVITRLGQPDDEPSETADDGGSPSLPPALFADLVLRESAVQAGTLLAGLRRGLAPESRARIRIAMRRELKRARRQRRTEERQAVREWRARERDRLDGSAA</sequence>
<evidence type="ECO:0000256" key="1">
    <source>
        <dbReference type="SAM" id="MobiDB-lite"/>
    </source>
</evidence>